<comment type="caution">
    <text evidence="2">The sequence shown here is derived from an EMBL/GenBank/DDBJ whole genome shotgun (WGS) entry which is preliminary data.</text>
</comment>
<dbReference type="EMBL" id="AAUW01000024">
    <property type="protein sequence ID" value="EAV41050.1"/>
    <property type="molecule type" value="Genomic_DNA"/>
</dbReference>
<evidence type="ECO:0000256" key="1">
    <source>
        <dbReference type="SAM" id="SignalP"/>
    </source>
</evidence>
<dbReference type="Proteomes" id="UP000004848">
    <property type="component" value="Unassembled WGS sequence"/>
</dbReference>
<feature type="chain" id="PRO_5002628839" evidence="1">
    <location>
        <begin position="21"/>
        <end position="315"/>
    </location>
</feature>
<name>A0P1X4_ROSAI</name>
<proteinExistence type="predicted"/>
<organism evidence="2 3">
    <name type="scientific">Roseibium aggregatum (strain ATCC 25650 / DSM 13394 / JCM 20685 / NBRC 16684 / NCIMB 2208 / IAM 12614 / B1)</name>
    <name type="common">Stappia aggregata</name>
    <dbReference type="NCBI Taxonomy" id="384765"/>
    <lineage>
        <taxon>Bacteria</taxon>
        <taxon>Pseudomonadati</taxon>
        <taxon>Pseudomonadota</taxon>
        <taxon>Alphaproteobacteria</taxon>
        <taxon>Hyphomicrobiales</taxon>
        <taxon>Stappiaceae</taxon>
        <taxon>Roseibium</taxon>
    </lineage>
</organism>
<evidence type="ECO:0000313" key="3">
    <source>
        <dbReference type="Proteomes" id="UP000004848"/>
    </source>
</evidence>
<feature type="signal peptide" evidence="1">
    <location>
        <begin position="1"/>
        <end position="20"/>
    </location>
</feature>
<dbReference type="AlphaFoldDB" id="A0P1X4"/>
<dbReference type="OrthoDB" id="7817967at2"/>
<reference evidence="2 3" key="1">
    <citation type="submission" date="2006-05" db="EMBL/GenBank/DDBJ databases">
        <authorList>
            <person name="King G."/>
            <person name="Ferriera S."/>
            <person name="Johnson J."/>
            <person name="Kravitz S."/>
            <person name="Beeson K."/>
            <person name="Sutton G."/>
            <person name="Rogers Y.-H."/>
            <person name="Friedman R."/>
            <person name="Frazier M."/>
            <person name="Venter J.C."/>
        </authorList>
    </citation>
    <scope>NUCLEOTIDE SEQUENCE [LARGE SCALE GENOMIC DNA]</scope>
    <source>
        <strain evidence="3">ATCC 25650 / DSM 13394 / JCM 20685 / NBRC 16684 / NCIMB 2208 / IAM 12614 / B1</strain>
    </source>
</reference>
<keyword evidence="1" id="KW-0732">Signal</keyword>
<accession>A0P1X4</accession>
<gene>
    <name evidence="2" type="ORF">SIAM614_30011</name>
</gene>
<dbReference type="RefSeq" id="WP_006939232.1">
    <property type="nucleotide sequence ID" value="NZ_AAUW01000024.1"/>
</dbReference>
<protein>
    <submittedName>
        <fullName evidence="2">Uncharacterized protein</fullName>
    </submittedName>
</protein>
<evidence type="ECO:0000313" key="2">
    <source>
        <dbReference type="EMBL" id="EAV41050.1"/>
    </source>
</evidence>
<sequence length="315" mass="33926">MEITKALISFLLFFVGFQFPAVSQTASPIAPVSGDPLIDYQIDNCEGTRGFGWLRYEPSGIPRLSDLCLNEETGTAVAAETLYNLELTAKSRNGRKFEDLASGANEYQRDRIEITGDQNAPNCTQDNVESFQFWANGSSVKQVPGQRTAWINGYTIPVTSPAPMKPTAKLLFGIRNITQADTGSNTFPDGLITNGFGDIYGDASFTGTDGSVSLIEGAGHNYGEARGELSVKLSGNGEFTISGSFTAKNQRLKGHEANEMVQIYGEIVHFRGHVLGSGGEQLLGHGIVRGELLDASGRTHSYRSTAYVIGCMSSE</sequence>
<dbReference type="GeneID" id="68849432"/>